<organism evidence="7">
    <name type="scientific">Vibrio sp. HB236076</name>
    <dbReference type="NCBI Taxonomy" id="3232307"/>
    <lineage>
        <taxon>Bacteria</taxon>
        <taxon>Pseudomonadati</taxon>
        <taxon>Pseudomonadota</taxon>
        <taxon>Gammaproteobacteria</taxon>
        <taxon>Vibrionales</taxon>
        <taxon>Vibrionaceae</taxon>
        <taxon>Vibrio</taxon>
    </lineage>
</organism>
<dbReference type="InterPro" id="IPR002528">
    <property type="entry name" value="MATE_fam"/>
</dbReference>
<dbReference type="PANTHER" id="PTHR42893:SF46">
    <property type="entry name" value="PROTEIN DETOXIFICATION 44, CHLOROPLASTIC"/>
    <property type="match status" value="1"/>
</dbReference>
<gene>
    <name evidence="7" type="primary">dinF</name>
    <name evidence="7" type="ORF">AB0763_12620</name>
</gene>
<feature type="transmembrane region" description="Helical" evidence="6">
    <location>
        <begin position="88"/>
        <end position="114"/>
    </location>
</feature>
<dbReference type="RefSeq" id="WP_306102335.1">
    <property type="nucleotide sequence ID" value="NZ_CP162601.1"/>
</dbReference>
<keyword evidence="3 6" id="KW-0812">Transmembrane</keyword>
<evidence type="ECO:0000256" key="4">
    <source>
        <dbReference type="ARBA" id="ARBA00022989"/>
    </source>
</evidence>
<dbReference type="InterPro" id="IPR044644">
    <property type="entry name" value="DinF-like"/>
</dbReference>
<dbReference type="NCBIfam" id="TIGR00797">
    <property type="entry name" value="matE"/>
    <property type="match status" value="1"/>
</dbReference>
<dbReference type="CDD" id="cd13136">
    <property type="entry name" value="MATE_DinF_like"/>
    <property type="match status" value="1"/>
</dbReference>
<comment type="subcellular location">
    <subcellularLocation>
        <location evidence="1">Membrane</location>
        <topology evidence="1">Multi-pass membrane protein</topology>
    </subcellularLocation>
</comment>
<dbReference type="GO" id="GO:0042910">
    <property type="term" value="F:xenobiotic transmembrane transporter activity"/>
    <property type="evidence" value="ECO:0007669"/>
    <property type="project" value="InterPro"/>
</dbReference>
<evidence type="ECO:0000256" key="1">
    <source>
        <dbReference type="ARBA" id="ARBA00004141"/>
    </source>
</evidence>
<feature type="transmembrane region" description="Helical" evidence="6">
    <location>
        <begin position="163"/>
        <end position="186"/>
    </location>
</feature>
<feature type="transmembrane region" description="Helical" evidence="6">
    <location>
        <begin position="270"/>
        <end position="295"/>
    </location>
</feature>
<protein>
    <submittedName>
        <fullName evidence="7">MATE family efflux transporter DinF</fullName>
    </submittedName>
</protein>
<keyword evidence="5 6" id="KW-0472">Membrane</keyword>
<comment type="similarity">
    <text evidence="2">Belongs to the multi antimicrobial extrusion (MATE) (TC 2.A.66.1) family.</text>
</comment>
<feature type="transmembrane region" description="Helical" evidence="6">
    <location>
        <begin position="414"/>
        <end position="433"/>
    </location>
</feature>
<evidence type="ECO:0000256" key="3">
    <source>
        <dbReference type="ARBA" id="ARBA00022692"/>
    </source>
</evidence>
<evidence type="ECO:0000313" key="7">
    <source>
        <dbReference type="EMBL" id="XDK24977.1"/>
    </source>
</evidence>
<dbReference type="KEGG" id="vih:AB0763_12620"/>
<dbReference type="EMBL" id="CP162601">
    <property type="protein sequence ID" value="XDK24977.1"/>
    <property type="molecule type" value="Genomic_DNA"/>
</dbReference>
<sequence>MANPFFDVSIHRRILTLAIPMVISNITVPLLGLVDTAVIGHLDHAWFLGGVALGSTVISLSFWLLGFLRMSTTGLAAQALGQNHKAQVAMVFVQGVICALGLSVLMLLCQSWLIDSVLSMSQASEQVQRYAREYFFVRVWSAPAALMNFVILGWLLGNQNSRLPMVLVIVSNVVNIALDMLFVLGFEWQVKGVAAASVLADYLAMLLGLSFVYRQWVRQQLPALSNLWRTSLQGMGRLLALNRDIFIRSLCLQCTLFFITFQGANYGDDVVAANAILMSFVMVISYAMDGIAYALEALVGHSMGAKDRTQLKLDILGAIFWGALVCALLSSGFYLAKPWLIAAMSSIETVQAQAALYWPWLVAMPMVSVWCYLFDGIFVGATKAKSMRNSMILATVSFVLVFFATQTWQNHSLWLAFSVFMLCRGLSLGYVLWSQWRRGVFLLRES</sequence>
<evidence type="ECO:0000256" key="5">
    <source>
        <dbReference type="ARBA" id="ARBA00023136"/>
    </source>
</evidence>
<dbReference type="NCBIfam" id="NF007690">
    <property type="entry name" value="PRK10367.1"/>
    <property type="match status" value="1"/>
</dbReference>
<feature type="transmembrane region" description="Helical" evidence="6">
    <location>
        <begin position="245"/>
        <end position="264"/>
    </location>
</feature>
<dbReference type="PANTHER" id="PTHR42893">
    <property type="entry name" value="PROTEIN DETOXIFICATION 44, CHLOROPLASTIC-RELATED"/>
    <property type="match status" value="1"/>
</dbReference>
<feature type="transmembrane region" description="Helical" evidence="6">
    <location>
        <begin position="46"/>
        <end position="68"/>
    </location>
</feature>
<evidence type="ECO:0000256" key="2">
    <source>
        <dbReference type="ARBA" id="ARBA00010199"/>
    </source>
</evidence>
<keyword evidence="4 6" id="KW-1133">Transmembrane helix</keyword>
<dbReference type="GO" id="GO:0005886">
    <property type="term" value="C:plasma membrane"/>
    <property type="evidence" value="ECO:0007669"/>
    <property type="project" value="TreeGrafter"/>
</dbReference>
<dbReference type="Pfam" id="PF01554">
    <property type="entry name" value="MatE"/>
    <property type="match status" value="2"/>
</dbReference>
<feature type="transmembrane region" description="Helical" evidence="6">
    <location>
        <begin position="315"/>
        <end position="336"/>
    </location>
</feature>
<evidence type="ECO:0000256" key="6">
    <source>
        <dbReference type="SAM" id="Phobius"/>
    </source>
</evidence>
<feature type="transmembrane region" description="Helical" evidence="6">
    <location>
        <begin position="192"/>
        <end position="213"/>
    </location>
</feature>
<feature type="transmembrane region" description="Helical" evidence="6">
    <location>
        <begin position="134"/>
        <end position="156"/>
    </location>
</feature>
<dbReference type="GO" id="GO:0015297">
    <property type="term" value="F:antiporter activity"/>
    <property type="evidence" value="ECO:0007669"/>
    <property type="project" value="InterPro"/>
</dbReference>
<accession>A0AB39HE69</accession>
<feature type="transmembrane region" description="Helical" evidence="6">
    <location>
        <begin position="356"/>
        <end position="379"/>
    </location>
</feature>
<name>A0AB39HE69_9VIBR</name>
<feature type="transmembrane region" description="Helical" evidence="6">
    <location>
        <begin position="391"/>
        <end position="408"/>
    </location>
</feature>
<reference evidence="7" key="1">
    <citation type="submission" date="2024-07" db="EMBL/GenBank/DDBJ databases">
        <title>Genome Analysis of a Potential Novel Vibrio Species Secreting pH- and Thermo-stable Alginate Lyase and its Application in Producing Alginate Oligosaccharides.</title>
        <authorList>
            <person name="Huang H."/>
            <person name="Bao K."/>
        </authorList>
    </citation>
    <scope>NUCLEOTIDE SEQUENCE</scope>
    <source>
        <strain evidence="7">HB236076</strain>
    </source>
</reference>
<proteinExistence type="inferred from homology"/>
<dbReference type="AlphaFoldDB" id="A0AB39HE69"/>
<feature type="transmembrane region" description="Helical" evidence="6">
    <location>
        <begin position="14"/>
        <end position="34"/>
    </location>
</feature>